<feature type="region of interest" description="Disordered" evidence="4">
    <location>
        <begin position="795"/>
        <end position="815"/>
    </location>
</feature>
<protein>
    <submittedName>
        <fullName evidence="7">TonB-dependent receptor</fullName>
    </submittedName>
</protein>
<gene>
    <name evidence="7" type="ORF">D7Z94_22240</name>
</gene>
<evidence type="ECO:0000256" key="1">
    <source>
        <dbReference type="ARBA" id="ARBA00004442"/>
    </source>
</evidence>
<name>A0A3B0C033_9FLAO</name>
<dbReference type="PANTHER" id="PTHR40980:SF3">
    <property type="entry name" value="TONB-DEPENDENT RECEPTOR-LIKE BETA-BARREL DOMAIN-CONTAINING PROTEIN"/>
    <property type="match status" value="1"/>
</dbReference>
<dbReference type="Pfam" id="PF07715">
    <property type="entry name" value="Plug"/>
    <property type="match status" value="1"/>
</dbReference>
<comment type="caution">
    <text evidence="7">The sequence shown here is derived from an EMBL/GenBank/DDBJ whole genome shotgun (WGS) entry which is preliminary data.</text>
</comment>
<evidence type="ECO:0000256" key="4">
    <source>
        <dbReference type="SAM" id="MobiDB-lite"/>
    </source>
</evidence>
<proteinExistence type="predicted"/>
<dbReference type="PANTHER" id="PTHR40980">
    <property type="entry name" value="PLUG DOMAIN-CONTAINING PROTEIN"/>
    <property type="match status" value="1"/>
</dbReference>
<evidence type="ECO:0000259" key="5">
    <source>
        <dbReference type="Pfam" id="PF07715"/>
    </source>
</evidence>
<dbReference type="InterPro" id="IPR012910">
    <property type="entry name" value="Plug_dom"/>
</dbReference>
<comment type="subcellular location">
    <subcellularLocation>
        <location evidence="1">Cell outer membrane</location>
    </subcellularLocation>
</comment>
<keyword evidence="7" id="KW-0675">Receptor</keyword>
<dbReference type="Pfam" id="PF14905">
    <property type="entry name" value="OMP_b-brl_3"/>
    <property type="match status" value="1"/>
</dbReference>
<keyword evidence="3" id="KW-0998">Cell outer membrane</keyword>
<evidence type="ECO:0000256" key="2">
    <source>
        <dbReference type="ARBA" id="ARBA00023136"/>
    </source>
</evidence>
<dbReference type="OrthoDB" id="8764943at2"/>
<sequence length="815" mass="92720">MVCMIGWCTIGNAQKKEFTLSGTILDKGSNQPLEYATVVLENLSQENEITGGVTNAKGKFDIKIASGNYRIRVEYLSYITHIIENQQISKNTDLGIISMEADVSALEEVVVTGEKTTVEVRLDKKIYNIGKDLTTSGATVSDALNNVPSVTVDIDGAISLRGNENVRILINGKPSALVGFGSNDVLQQLPADAIDRVEVITSPSARYDAEGTAGILNIVLRKDRTLGFNGTVNMTAGHPIFSRMTSNLNLRTDAFNIFGTLGYDYSESPGNGLFDNTYTSGDFDRILESRDILRQRQGHNLNLGVEYYINEKSSIVGSFFTRQSDDEDNTDIVYDRFINNVLDSESLRVENEMEDAHAHQVALNYENNFNSEGHKLTADFQYSYDKREKTTGIDENIVLPTSELIDRETIFEIETQNELLLQADYVLPVGDSQFELGYRGDFEETVTDYRLENLNLDTGEFEVDEGLTNVFTYMENINALYTQYGNKWKKFSFLLGLRLENTQLKGQVESDFDEEALEEALGEDIDLNFDENYLGLFPTVNLIYELAENENITLGYNRRINRPRGFFVNPFPSRSSIINIFQGNPDLDPAFANAYDLGYLKRWEKLTITSSIYYQKETNSFEIVQEETGETTPEGINIIRSVPINLSTNERYGTELGILYNPKRWLRLNWSINAFQFVSEGNFNSVEYGTENTSWFSRFSSKLTLPGKIEWQTNANYRGPRQNAQTKYKGVFFMDLAFSKEIFNDNATLAFNVRDVLNSRKRFIDTDTDFFTSDGELQRRERQWALSLVYRINQKKERGKRERQQDFDDDGEGEF</sequence>
<dbReference type="InterPro" id="IPR041700">
    <property type="entry name" value="OMP_b-brl_3"/>
</dbReference>
<reference evidence="7 8" key="1">
    <citation type="submission" date="2018-10" db="EMBL/GenBank/DDBJ databases">
        <title>Ulvibacterium marinum gen. nov., sp. nov., a novel marine bacterium of the family Flavobacteriaceae, isolated from a culture of the green alga Ulva prolifera.</title>
        <authorList>
            <person name="Zhang Z."/>
        </authorList>
    </citation>
    <scope>NUCLEOTIDE SEQUENCE [LARGE SCALE GENOMIC DNA]</scope>
    <source>
        <strain evidence="7 8">CCMM003</strain>
    </source>
</reference>
<dbReference type="GO" id="GO:0009279">
    <property type="term" value="C:cell outer membrane"/>
    <property type="evidence" value="ECO:0007669"/>
    <property type="project" value="UniProtKB-SubCell"/>
</dbReference>
<dbReference type="SUPFAM" id="SSF49464">
    <property type="entry name" value="Carboxypeptidase regulatory domain-like"/>
    <property type="match status" value="1"/>
</dbReference>
<evidence type="ECO:0000256" key="3">
    <source>
        <dbReference type="ARBA" id="ARBA00023237"/>
    </source>
</evidence>
<dbReference type="Gene3D" id="2.170.130.10">
    <property type="entry name" value="TonB-dependent receptor, plug domain"/>
    <property type="match status" value="1"/>
</dbReference>
<dbReference type="Proteomes" id="UP000276603">
    <property type="component" value="Unassembled WGS sequence"/>
</dbReference>
<dbReference type="InterPro" id="IPR036942">
    <property type="entry name" value="Beta-barrel_TonB_sf"/>
</dbReference>
<feature type="domain" description="Outer membrane protein beta-barrel" evidence="6">
    <location>
        <begin position="368"/>
        <end position="790"/>
    </location>
</feature>
<dbReference type="Gene3D" id="2.40.170.20">
    <property type="entry name" value="TonB-dependent receptor, beta-barrel domain"/>
    <property type="match status" value="1"/>
</dbReference>
<evidence type="ECO:0000259" key="6">
    <source>
        <dbReference type="Pfam" id="PF14905"/>
    </source>
</evidence>
<organism evidence="7 8">
    <name type="scientific">Ulvibacterium marinum</name>
    <dbReference type="NCBI Taxonomy" id="2419782"/>
    <lineage>
        <taxon>Bacteria</taxon>
        <taxon>Pseudomonadati</taxon>
        <taxon>Bacteroidota</taxon>
        <taxon>Flavobacteriia</taxon>
        <taxon>Flavobacteriales</taxon>
        <taxon>Flavobacteriaceae</taxon>
        <taxon>Ulvibacterium</taxon>
    </lineage>
</organism>
<keyword evidence="2" id="KW-0472">Membrane</keyword>
<dbReference type="InterPro" id="IPR037066">
    <property type="entry name" value="Plug_dom_sf"/>
</dbReference>
<dbReference type="Gene3D" id="2.60.40.1120">
    <property type="entry name" value="Carboxypeptidase-like, regulatory domain"/>
    <property type="match status" value="1"/>
</dbReference>
<dbReference type="AlphaFoldDB" id="A0A3B0C033"/>
<accession>A0A3B0C033</accession>
<feature type="compositionally biased region" description="Basic and acidic residues" evidence="4">
    <location>
        <begin position="795"/>
        <end position="806"/>
    </location>
</feature>
<feature type="domain" description="TonB-dependent receptor plug" evidence="5">
    <location>
        <begin position="137"/>
        <end position="215"/>
    </location>
</feature>
<keyword evidence="8" id="KW-1185">Reference proteome</keyword>
<dbReference type="Pfam" id="PF13715">
    <property type="entry name" value="CarbopepD_reg_2"/>
    <property type="match status" value="1"/>
</dbReference>
<dbReference type="InterPro" id="IPR008969">
    <property type="entry name" value="CarboxyPept-like_regulatory"/>
</dbReference>
<dbReference type="EMBL" id="RBCJ01000005">
    <property type="protein sequence ID" value="RKN78161.1"/>
    <property type="molecule type" value="Genomic_DNA"/>
</dbReference>
<evidence type="ECO:0000313" key="7">
    <source>
        <dbReference type="EMBL" id="RKN78161.1"/>
    </source>
</evidence>
<evidence type="ECO:0000313" key="8">
    <source>
        <dbReference type="Proteomes" id="UP000276603"/>
    </source>
</evidence>
<dbReference type="SUPFAM" id="SSF56935">
    <property type="entry name" value="Porins"/>
    <property type="match status" value="1"/>
</dbReference>